<evidence type="ECO:0000313" key="2">
    <source>
        <dbReference type="Proteomes" id="UP000626092"/>
    </source>
</evidence>
<accession>A0A834FV32</accession>
<dbReference type="AlphaFoldDB" id="A0A834FV32"/>
<name>A0A834FV32_RHOSS</name>
<keyword evidence="2" id="KW-1185">Reference proteome</keyword>
<comment type="caution">
    <text evidence="1">The sequence shown here is derived from an EMBL/GenBank/DDBJ whole genome shotgun (WGS) entry which is preliminary data.</text>
</comment>
<protein>
    <submittedName>
        <fullName evidence="1">Uncharacterized protein</fullName>
    </submittedName>
</protein>
<dbReference type="Proteomes" id="UP000626092">
    <property type="component" value="Unassembled WGS sequence"/>
</dbReference>
<gene>
    <name evidence="1" type="ORF">RHSIM_RhsimUnG0182100</name>
</gene>
<proteinExistence type="predicted"/>
<evidence type="ECO:0000313" key="1">
    <source>
        <dbReference type="EMBL" id="KAF7112888.1"/>
    </source>
</evidence>
<sequence>MTFYSIIARILSAQNREALSENSIVAPKIAQPYLKIPMDNSIGSGIAPNRFVRNGGRFLKLVELVLAANGSISRVPIVSSWRRISELLHWLRQRIKAILTRFHRFCLASGSIDHSVNLFKFPGESHFLSSICLFCYWVFMLELLFDAPTPNDDGVVYTGIGPHSMPNNLDQSRVLSCTLNNEWFGICGLPTVILHFAKIIVLKLDGLFFLNDLGLRAIISSTRKLPDYRGRGAFYRVGLLEEKGDQLEAIFIFPVLVMPMSRKR</sequence>
<reference evidence="1" key="1">
    <citation type="submission" date="2019-11" db="EMBL/GenBank/DDBJ databases">
        <authorList>
            <person name="Liu Y."/>
            <person name="Hou J."/>
            <person name="Li T.-Q."/>
            <person name="Guan C.-H."/>
            <person name="Wu X."/>
            <person name="Wu H.-Z."/>
            <person name="Ling F."/>
            <person name="Zhang R."/>
            <person name="Shi X.-G."/>
            <person name="Ren J.-P."/>
            <person name="Chen E.-F."/>
            <person name="Sun J.-M."/>
        </authorList>
    </citation>
    <scope>NUCLEOTIDE SEQUENCE</scope>
    <source>
        <strain evidence="1">Adult_tree_wgs_1</strain>
        <tissue evidence="1">Leaves</tissue>
    </source>
</reference>
<dbReference type="EMBL" id="WJXA01000406">
    <property type="protein sequence ID" value="KAF7112888.1"/>
    <property type="molecule type" value="Genomic_DNA"/>
</dbReference>
<organism evidence="1 2">
    <name type="scientific">Rhododendron simsii</name>
    <name type="common">Sims's rhododendron</name>
    <dbReference type="NCBI Taxonomy" id="118357"/>
    <lineage>
        <taxon>Eukaryota</taxon>
        <taxon>Viridiplantae</taxon>
        <taxon>Streptophyta</taxon>
        <taxon>Embryophyta</taxon>
        <taxon>Tracheophyta</taxon>
        <taxon>Spermatophyta</taxon>
        <taxon>Magnoliopsida</taxon>
        <taxon>eudicotyledons</taxon>
        <taxon>Gunneridae</taxon>
        <taxon>Pentapetalae</taxon>
        <taxon>asterids</taxon>
        <taxon>Ericales</taxon>
        <taxon>Ericaceae</taxon>
        <taxon>Ericoideae</taxon>
        <taxon>Rhodoreae</taxon>
        <taxon>Rhododendron</taxon>
    </lineage>
</organism>